<dbReference type="SUPFAM" id="SSF48452">
    <property type="entry name" value="TPR-like"/>
    <property type="match status" value="1"/>
</dbReference>
<feature type="compositionally biased region" description="Basic and acidic residues" evidence="6">
    <location>
        <begin position="936"/>
        <end position="946"/>
    </location>
</feature>
<dbReference type="PROSITE" id="PS00107">
    <property type="entry name" value="PROTEIN_KINASE_ATP"/>
    <property type="match status" value="1"/>
</dbReference>
<dbReference type="InterPro" id="IPR017441">
    <property type="entry name" value="Protein_kinase_ATP_BS"/>
</dbReference>
<evidence type="ECO:0000313" key="8">
    <source>
        <dbReference type="EMBL" id="PND38427.1"/>
    </source>
</evidence>
<dbReference type="PANTHER" id="PTHR43289:SF34">
    <property type="entry name" value="SERINE_THREONINE-PROTEIN KINASE YBDM-RELATED"/>
    <property type="match status" value="1"/>
</dbReference>
<keyword evidence="2 5" id="KW-0547">Nucleotide-binding</keyword>
<dbReference type="Gene3D" id="1.25.40.10">
    <property type="entry name" value="Tetratricopeptide repeat domain"/>
    <property type="match status" value="1"/>
</dbReference>
<evidence type="ECO:0000313" key="9">
    <source>
        <dbReference type="Proteomes" id="UP000235916"/>
    </source>
</evidence>
<keyword evidence="9" id="KW-1185">Reference proteome</keyword>
<dbReference type="CDD" id="cd14014">
    <property type="entry name" value="STKc_PknB_like"/>
    <property type="match status" value="1"/>
</dbReference>
<dbReference type="AlphaFoldDB" id="A0A2N8KYA2"/>
<dbReference type="InterPro" id="IPR011990">
    <property type="entry name" value="TPR-like_helical_dom_sf"/>
</dbReference>
<proteinExistence type="predicted"/>
<dbReference type="SUPFAM" id="SSF56112">
    <property type="entry name" value="Protein kinase-like (PK-like)"/>
    <property type="match status" value="1"/>
</dbReference>
<evidence type="ECO:0000256" key="4">
    <source>
        <dbReference type="ARBA" id="ARBA00022840"/>
    </source>
</evidence>
<feature type="region of interest" description="Disordered" evidence="6">
    <location>
        <begin position="907"/>
        <end position="946"/>
    </location>
</feature>
<dbReference type="Gene3D" id="1.10.510.10">
    <property type="entry name" value="Transferase(Phosphotransferase) domain 1"/>
    <property type="match status" value="1"/>
</dbReference>
<gene>
    <name evidence="8" type="ORF">C1O66_13440</name>
</gene>
<dbReference type="PROSITE" id="PS50011">
    <property type="entry name" value="PROTEIN_KINASE_DOM"/>
    <property type="match status" value="1"/>
</dbReference>
<dbReference type="PROSITE" id="PS00108">
    <property type="entry name" value="PROTEIN_KINASE_ST"/>
    <property type="match status" value="1"/>
</dbReference>
<feature type="binding site" evidence="5">
    <location>
        <position position="118"/>
    </location>
    <ligand>
        <name>ATP</name>
        <dbReference type="ChEBI" id="CHEBI:30616"/>
    </ligand>
</feature>
<feature type="domain" description="Protein kinase" evidence="7">
    <location>
        <begin position="87"/>
        <end position="373"/>
    </location>
</feature>
<dbReference type="Proteomes" id="UP000235916">
    <property type="component" value="Unassembled WGS sequence"/>
</dbReference>
<evidence type="ECO:0000256" key="2">
    <source>
        <dbReference type="ARBA" id="ARBA00022741"/>
    </source>
</evidence>
<dbReference type="Pfam" id="PF00069">
    <property type="entry name" value="Pkinase"/>
    <property type="match status" value="1"/>
</dbReference>
<accession>A0A2N8KYA2</accession>
<keyword evidence="3" id="KW-0418">Kinase</keyword>
<dbReference type="InterPro" id="IPR011009">
    <property type="entry name" value="Kinase-like_dom_sf"/>
</dbReference>
<dbReference type="PANTHER" id="PTHR43289">
    <property type="entry name" value="MITOGEN-ACTIVATED PROTEIN KINASE KINASE KINASE 20-RELATED"/>
    <property type="match status" value="1"/>
</dbReference>
<dbReference type="SMART" id="SM00220">
    <property type="entry name" value="S_TKc"/>
    <property type="match status" value="1"/>
</dbReference>
<dbReference type="RefSeq" id="WP_102768346.1">
    <property type="nucleotide sequence ID" value="NZ_POSP01000003.1"/>
</dbReference>
<keyword evidence="4 5" id="KW-0067">ATP-binding</keyword>
<sequence>MGDSARHTELNQLLRQAQGLAEAERGPWLAALAARDAALAAELAQRLIQQAETQFPAAAGPVPFSAMPVLDERQQAPSLSGQRMGAWQLLRKIGEGGMGQVWLARRADGLYEQEAVVKLLRSDLQQAPLSQRFARERAVLARLKHPGIARLLDAGMADGVPYLVLEYVAGRTLSEHVRAECPTVASRVALLIRVAQAVEHAHAQLVVHRDLKPSNVMVGAEGDSRGEVKVLDFGIAGLLDEEDPGHLTRVSGRGLTLSYAAPEQLSGTPVGVAADVYSLGVLLFEMLSGRLPFYNAGSSRTAIEHALLHQDAPRLGPLLAQALAEDAPEGARPLDAERARGDLEAIVAKALRKLPEERYPAVSALVEDLTRWLQHRPVSARREDWRHRLRLWMRRNALAASLSGGLAVAVLLGLGVSLDQWRRAQAAAHESDQVTLYLTDLLGSASPDVHGGQAPTVMDLLEKSRSEIAGKFQDQPRIKARLLATLAETYGALDRYDLAAPLAREWVALMVQPYGEDDERTVAAHIKLAQIYVPTGPHDLVVAELEPLRERVARLHGPKSDPMRELYYALANGYMKTGRLAEAKLALDQAGELVRLLYPEGHFYRTFHHMVEAVRLSGEGRISEALAQLRLTEPALQNPPKENLRHVLAIRRNILTMEIRAGLYDGVEARAQALGEEMDRLHGRGNSMRAFMYPEIARYHHDRAEYAQALAARLAFNTQGNGAPFNARTAAKASLLLARAQAGESPATTLRQDARALLEEVDRVREQMGVSRAEAWLALARSGLVLGDLDLAADAVARLRGDADLHLERDLWLESRIAQVEGALLRARGDLAGSRRLLERRVALLETSPDRQLPPLWQARLDLALTLVMMGAPDAAAALAAAREARPPQMPAGHPFDALQSLMQAQLDAPASDSPAARQARSALKAGLQKNAAHPPEIREDLGGWF</sequence>
<name>A0A2N8KYA2_9BURK</name>
<evidence type="ECO:0000256" key="3">
    <source>
        <dbReference type="ARBA" id="ARBA00022777"/>
    </source>
</evidence>
<dbReference type="EMBL" id="POSP01000003">
    <property type="protein sequence ID" value="PND38427.1"/>
    <property type="molecule type" value="Genomic_DNA"/>
</dbReference>
<dbReference type="GO" id="GO:0004674">
    <property type="term" value="F:protein serine/threonine kinase activity"/>
    <property type="evidence" value="ECO:0007669"/>
    <property type="project" value="TreeGrafter"/>
</dbReference>
<evidence type="ECO:0000256" key="1">
    <source>
        <dbReference type="ARBA" id="ARBA00022679"/>
    </source>
</evidence>
<organism evidence="8 9">
    <name type="scientific">Kinneretia aquatilis</name>
    <dbReference type="NCBI Taxonomy" id="2070761"/>
    <lineage>
        <taxon>Bacteria</taxon>
        <taxon>Pseudomonadati</taxon>
        <taxon>Pseudomonadota</taxon>
        <taxon>Betaproteobacteria</taxon>
        <taxon>Burkholderiales</taxon>
        <taxon>Sphaerotilaceae</taxon>
        <taxon>Roseateles</taxon>
    </lineage>
</organism>
<dbReference type="InterPro" id="IPR000719">
    <property type="entry name" value="Prot_kinase_dom"/>
</dbReference>
<protein>
    <recommendedName>
        <fullName evidence="7">Protein kinase domain-containing protein</fullName>
    </recommendedName>
</protein>
<dbReference type="InterPro" id="IPR008271">
    <property type="entry name" value="Ser/Thr_kinase_AS"/>
</dbReference>
<evidence type="ECO:0000259" key="7">
    <source>
        <dbReference type="PROSITE" id="PS50011"/>
    </source>
</evidence>
<evidence type="ECO:0000256" key="5">
    <source>
        <dbReference type="PROSITE-ProRule" id="PRU10141"/>
    </source>
</evidence>
<comment type="caution">
    <text evidence="8">The sequence shown here is derived from an EMBL/GenBank/DDBJ whole genome shotgun (WGS) entry which is preliminary data.</text>
</comment>
<keyword evidence="1" id="KW-0808">Transferase</keyword>
<reference evidence="8 9" key="1">
    <citation type="submission" date="2018-01" db="EMBL/GenBank/DDBJ databases">
        <title>Draft genome sequence of Paucibacter aquatile CR182 isolated from freshwater of the Nakdong River.</title>
        <authorList>
            <person name="Choi A."/>
            <person name="Chung E.J."/>
        </authorList>
    </citation>
    <scope>NUCLEOTIDE SEQUENCE [LARGE SCALE GENOMIC DNA]</scope>
    <source>
        <strain evidence="8 9">CR182</strain>
    </source>
</reference>
<dbReference type="Gene3D" id="3.30.200.20">
    <property type="entry name" value="Phosphorylase Kinase, domain 1"/>
    <property type="match status" value="1"/>
</dbReference>
<evidence type="ECO:0000256" key="6">
    <source>
        <dbReference type="SAM" id="MobiDB-lite"/>
    </source>
</evidence>
<dbReference type="GO" id="GO:0005524">
    <property type="term" value="F:ATP binding"/>
    <property type="evidence" value="ECO:0007669"/>
    <property type="project" value="UniProtKB-UniRule"/>
</dbReference>